<accession>A0A7I7SNJ7</accession>
<organism evidence="2 3">
    <name type="scientific">Mycolicibacterium sarraceniae</name>
    <dbReference type="NCBI Taxonomy" id="1534348"/>
    <lineage>
        <taxon>Bacteria</taxon>
        <taxon>Bacillati</taxon>
        <taxon>Actinomycetota</taxon>
        <taxon>Actinomycetes</taxon>
        <taxon>Mycobacteriales</taxon>
        <taxon>Mycobacteriaceae</taxon>
        <taxon>Mycolicibacterium</taxon>
    </lineage>
</organism>
<proteinExistence type="predicted"/>
<evidence type="ECO:0000313" key="3">
    <source>
        <dbReference type="Proteomes" id="UP000466445"/>
    </source>
</evidence>
<dbReference type="AlphaFoldDB" id="A0A7I7SNJ7"/>
<sequence length="138" mass="13808">MFGGNSEAWAAFDPTTVITRHGHFSATSRLFAVSAEAGPPADGRPDLSNPEGQDRAGQTLGTVGSAHGIECSVLALPGSHDWQFAAQAFSAALPWPAGRLSTPAVPAIPVPGAPPALHAPSIAVSSLTDPPAAKPAAG</sequence>
<evidence type="ECO:0000256" key="1">
    <source>
        <dbReference type="SAM" id="MobiDB-lite"/>
    </source>
</evidence>
<dbReference type="RefSeq" id="WP_163696149.1">
    <property type="nucleotide sequence ID" value="NZ_AP022595.1"/>
</dbReference>
<feature type="region of interest" description="Disordered" evidence="1">
    <location>
        <begin position="35"/>
        <end position="62"/>
    </location>
</feature>
<reference evidence="2 3" key="1">
    <citation type="journal article" date="2019" name="Emerg. Microbes Infect.">
        <title>Comprehensive subspecies identification of 175 nontuberculous mycobacteria species based on 7547 genomic profiles.</title>
        <authorList>
            <person name="Matsumoto Y."/>
            <person name="Kinjo T."/>
            <person name="Motooka D."/>
            <person name="Nabeya D."/>
            <person name="Jung N."/>
            <person name="Uechi K."/>
            <person name="Horii T."/>
            <person name="Iida T."/>
            <person name="Fujita J."/>
            <person name="Nakamura S."/>
        </authorList>
    </citation>
    <scope>NUCLEOTIDE SEQUENCE [LARGE SCALE GENOMIC DNA]</scope>
    <source>
        <strain evidence="2 3">JCM 30395</strain>
    </source>
</reference>
<gene>
    <name evidence="2" type="ORF">MSAR_17100</name>
</gene>
<protein>
    <submittedName>
        <fullName evidence="2">Uncharacterized protein</fullName>
    </submittedName>
</protein>
<dbReference type="KEGG" id="msar:MSAR_17100"/>
<feature type="region of interest" description="Disordered" evidence="1">
    <location>
        <begin position="118"/>
        <end position="138"/>
    </location>
</feature>
<dbReference type="Proteomes" id="UP000466445">
    <property type="component" value="Chromosome"/>
</dbReference>
<keyword evidence="3" id="KW-1185">Reference proteome</keyword>
<name>A0A7I7SNJ7_9MYCO</name>
<dbReference type="EMBL" id="AP022595">
    <property type="protein sequence ID" value="BBY58574.1"/>
    <property type="molecule type" value="Genomic_DNA"/>
</dbReference>
<evidence type="ECO:0000313" key="2">
    <source>
        <dbReference type="EMBL" id="BBY58574.1"/>
    </source>
</evidence>